<comment type="similarity">
    <text evidence="2">Belongs to the ABC transporter superfamily.</text>
</comment>
<evidence type="ECO:0000256" key="5">
    <source>
        <dbReference type="ARBA" id="ARBA00022741"/>
    </source>
</evidence>
<accession>A0ABS5EVS6</accession>
<dbReference type="NCBIfam" id="TIGR01727">
    <property type="entry name" value="oligo_HPY"/>
    <property type="match status" value="2"/>
</dbReference>
<evidence type="ECO:0000256" key="3">
    <source>
        <dbReference type="ARBA" id="ARBA00022448"/>
    </source>
</evidence>
<comment type="caution">
    <text evidence="9">The sequence shown here is derived from an EMBL/GenBank/DDBJ whole genome shotgun (WGS) entry which is preliminary data.</text>
</comment>
<sequence>MTPPKRLAGEEQPLLSVEDLRVEFATSRGVVRAVDGVSWSVRAGETLALVGESGCGKSVSALAVMRLLAKPVGRVTGGRILFQGRDLLALSESEMRARRGREIAMIFQEPMTSLNPVLTIGTQLAEPLQIHLGMSDAQARARSVELLGLVGIADAERRLGQYPHQFSGGMRQRVMIAIGLACNPRLIIADEPTTALDVTIQAQILELMKDLSRRLGITLVIITHNLGVVARYADRVAVMYAGRIAEEGPAERVFATPRHPYTVGLLRSVPRLDRARGGMLETIEGLPPNLLAPPSGCRFAPRCRWRQAACDADPVLRPIGDGQSAACHFAEAMPPPAEPASTEAGAMRHVGQPLLTVKGLKKHFHVPLRGFFGGTATVKAADDVSFTIGRGETLGLVGESGCGKTTVGRVVLQLEKATGGAILFDGEDLATVSARRMKALRTRIQVIFQDPFSSLNPRMTVGGTIAEPLRKRRGFGRAAAQDRVAELLDQVGLLRDMADRYPHQLSGGQRQRVGIARALAMEPDFIVCDEPVSALDVSIQGQIVNLLAGLQARLGIAYLFIAHDLAVVRHLSHRIVVMYLGRVMEVADRDTLYAAPLHPYTKALLDAAPIPDPAVERARAPRALKGELPSPLAPPTGCVFHTRCPIAGPECRAEVPSLREVRPSHMAACIKL</sequence>
<organism evidence="9 10">
    <name type="scientific">Plastoroseomonas hellenica</name>
    <dbReference type="NCBI Taxonomy" id="2687306"/>
    <lineage>
        <taxon>Bacteria</taxon>
        <taxon>Pseudomonadati</taxon>
        <taxon>Pseudomonadota</taxon>
        <taxon>Alphaproteobacteria</taxon>
        <taxon>Acetobacterales</taxon>
        <taxon>Acetobacteraceae</taxon>
        <taxon>Plastoroseomonas</taxon>
    </lineage>
</organism>
<keyword evidence="10" id="KW-1185">Reference proteome</keyword>
<evidence type="ECO:0000256" key="6">
    <source>
        <dbReference type="ARBA" id="ARBA00022840"/>
    </source>
</evidence>
<dbReference type="Proteomes" id="UP001196870">
    <property type="component" value="Unassembled WGS sequence"/>
</dbReference>
<evidence type="ECO:0000313" key="9">
    <source>
        <dbReference type="EMBL" id="MBR0664397.1"/>
    </source>
</evidence>
<dbReference type="InterPro" id="IPR050388">
    <property type="entry name" value="ABC_Ni/Peptide_Import"/>
</dbReference>
<comment type="subcellular location">
    <subcellularLocation>
        <location evidence="1">Cell inner membrane</location>
        <topology evidence="1">Peripheral membrane protein</topology>
    </subcellularLocation>
</comment>
<keyword evidence="6 9" id="KW-0067">ATP-binding</keyword>
<dbReference type="InterPro" id="IPR013563">
    <property type="entry name" value="Oligopep_ABC_C"/>
</dbReference>
<name>A0ABS5EVS6_9PROT</name>
<evidence type="ECO:0000256" key="2">
    <source>
        <dbReference type="ARBA" id="ARBA00005417"/>
    </source>
</evidence>
<dbReference type="InterPro" id="IPR027417">
    <property type="entry name" value="P-loop_NTPase"/>
</dbReference>
<dbReference type="InterPro" id="IPR017871">
    <property type="entry name" value="ABC_transporter-like_CS"/>
</dbReference>
<keyword evidence="5" id="KW-0547">Nucleotide-binding</keyword>
<protein>
    <submittedName>
        <fullName evidence="9">ABC transporter ATP-binding protein</fullName>
    </submittedName>
</protein>
<proteinExistence type="inferred from homology"/>
<evidence type="ECO:0000256" key="1">
    <source>
        <dbReference type="ARBA" id="ARBA00004417"/>
    </source>
</evidence>
<gene>
    <name evidence="9" type="ORF">GXW71_08525</name>
</gene>
<dbReference type="CDD" id="cd03257">
    <property type="entry name" value="ABC_NikE_OppD_transporters"/>
    <property type="match status" value="2"/>
</dbReference>
<dbReference type="PROSITE" id="PS50893">
    <property type="entry name" value="ABC_TRANSPORTER_2"/>
    <property type="match status" value="2"/>
</dbReference>
<keyword evidence="4" id="KW-1003">Cell membrane</keyword>
<dbReference type="EMBL" id="JAAGBB010000008">
    <property type="protein sequence ID" value="MBR0664397.1"/>
    <property type="molecule type" value="Genomic_DNA"/>
</dbReference>
<dbReference type="NCBIfam" id="NF007739">
    <property type="entry name" value="PRK10419.1"/>
    <property type="match status" value="2"/>
</dbReference>
<dbReference type="PROSITE" id="PS00211">
    <property type="entry name" value="ABC_TRANSPORTER_1"/>
    <property type="match status" value="2"/>
</dbReference>
<dbReference type="PANTHER" id="PTHR43297:SF2">
    <property type="entry name" value="DIPEPTIDE TRANSPORT ATP-BINDING PROTEIN DPPD"/>
    <property type="match status" value="1"/>
</dbReference>
<dbReference type="Gene3D" id="3.40.50.300">
    <property type="entry name" value="P-loop containing nucleotide triphosphate hydrolases"/>
    <property type="match status" value="2"/>
</dbReference>
<keyword evidence="3" id="KW-0813">Transport</keyword>
<dbReference type="Pfam" id="PF00005">
    <property type="entry name" value="ABC_tran"/>
    <property type="match status" value="2"/>
</dbReference>
<evidence type="ECO:0000256" key="7">
    <source>
        <dbReference type="ARBA" id="ARBA00023136"/>
    </source>
</evidence>
<dbReference type="SMART" id="SM00382">
    <property type="entry name" value="AAA"/>
    <property type="match status" value="2"/>
</dbReference>
<evidence type="ECO:0000259" key="8">
    <source>
        <dbReference type="PROSITE" id="PS50893"/>
    </source>
</evidence>
<feature type="domain" description="ABC transporter" evidence="8">
    <location>
        <begin position="355"/>
        <end position="605"/>
    </location>
</feature>
<dbReference type="Pfam" id="PF08352">
    <property type="entry name" value="oligo_HPY"/>
    <property type="match status" value="2"/>
</dbReference>
<evidence type="ECO:0000313" key="10">
    <source>
        <dbReference type="Proteomes" id="UP001196870"/>
    </source>
</evidence>
<dbReference type="InterPro" id="IPR003593">
    <property type="entry name" value="AAA+_ATPase"/>
</dbReference>
<feature type="domain" description="ABC transporter" evidence="8">
    <location>
        <begin position="15"/>
        <end position="266"/>
    </location>
</feature>
<evidence type="ECO:0000256" key="4">
    <source>
        <dbReference type="ARBA" id="ARBA00022475"/>
    </source>
</evidence>
<dbReference type="PANTHER" id="PTHR43297">
    <property type="entry name" value="OLIGOPEPTIDE TRANSPORT ATP-BINDING PROTEIN APPD"/>
    <property type="match status" value="1"/>
</dbReference>
<dbReference type="InterPro" id="IPR003439">
    <property type="entry name" value="ABC_transporter-like_ATP-bd"/>
</dbReference>
<dbReference type="NCBIfam" id="NF008453">
    <property type="entry name" value="PRK11308.1"/>
    <property type="match status" value="2"/>
</dbReference>
<dbReference type="SUPFAM" id="SSF52540">
    <property type="entry name" value="P-loop containing nucleoside triphosphate hydrolases"/>
    <property type="match status" value="2"/>
</dbReference>
<dbReference type="GO" id="GO:0005524">
    <property type="term" value="F:ATP binding"/>
    <property type="evidence" value="ECO:0007669"/>
    <property type="project" value="UniProtKB-KW"/>
</dbReference>
<keyword evidence="7" id="KW-0472">Membrane</keyword>
<reference evidence="10" key="1">
    <citation type="journal article" date="2021" name="Syst. Appl. Microbiol.">
        <title>Roseomonas hellenica sp. nov., isolated from roots of wild-growing Alkanna tinctoria.</title>
        <authorList>
            <person name="Rat A."/>
            <person name="Naranjo H.D."/>
            <person name="Lebbe L."/>
            <person name="Cnockaert M."/>
            <person name="Krigas N."/>
            <person name="Grigoriadou K."/>
            <person name="Maloupa E."/>
            <person name="Willems A."/>
        </authorList>
    </citation>
    <scope>NUCLEOTIDE SEQUENCE [LARGE SCALE GENOMIC DNA]</scope>
    <source>
        <strain evidence="10">LMG 31523</strain>
    </source>
</reference>